<accession>A0A916ZK83</accession>
<dbReference type="Proteomes" id="UP000635071">
    <property type="component" value="Unassembled WGS sequence"/>
</dbReference>
<name>A0A916ZK83_9SPHN</name>
<comment type="caution">
    <text evidence="2">The sequence shown here is derived from an EMBL/GenBank/DDBJ whole genome shotgun (WGS) entry which is preliminary data.</text>
</comment>
<evidence type="ECO:0000313" key="3">
    <source>
        <dbReference type="Proteomes" id="UP000635071"/>
    </source>
</evidence>
<dbReference type="InterPro" id="IPR029052">
    <property type="entry name" value="Metallo-depent_PP-like"/>
</dbReference>
<dbReference type="InterPro" id="IPR051158">
    <property type="entry name" value="Metallophosphoesterase_sf"/>
</dbReference>
<dbReference type="CDD" id="cd07385">
    <property type="entry name" value="MPP_YkuE_C"/>
    <property type="match status" value="1"/>
</dbReference>
<organism evidence="2 3">
    <name type="scientific">Sandarakinorhabdus glacialis</name>
    <dbReference type="NCBI Taxonomy" id="1614636"/>
    <lineage>
        <taxon>Bacteria</taxon>
        <taxon>Pseudomonadati</taxon>
        <taxon>Pseudomonadota</taxon>
        <taxon>Alphaproteobacteria</taxon>
        <taxon>Sphingomonadales</taxon>
        <taxon>Sphingosinicellaceae</taxon>
        <taxon>Sandarakinorhabdus</taxon>
    </lineage>
</organism>
<feature type="domain" description="Calcineurin-like phosphoesterase" evidence="1">
    <location>
        <begin position="43"/>
        <end position="206"/>
    </location>
</feature>
<dbReference type="Gene3D" id="3.60.21.10">
    <property type="match status" value="1"/>
</dbReference>
<dbReference type="EMBL" id="BMJM01000001">
    <property type="protein sequence ID" value="GGE01276.1"/>
    <property type="molecule type" value="Genomic_DNA"/>
</dbReference>
<gene>
    <name evidence="2" type="ORF">GCM10011529_04520</name>
</gene>
<reference evidence="2" key="2">
    <citation type="submission" date="2020-09" db="EMBL/GenBank/DDBJ databases">
        <authorList>
            <person name="Sun Q."/>
            <person name="Zhou Y."/>
        </authorList>
    </citation>
    <scope>NUCLEOTIDE SEQUENCE</scope>
    <source>
        <strain evidence="2">CGMCC 1.15519</strain>
    </source>
</reference>
<dbReference type="SUPFAM" id="SSF56300">
    <property type="entry name" value="Metallo-dependent phosphatases"/>
    <property type="match status" value="1"/>
</dbReference>
<dbReference type="RefSeq" id="WP_188761272.1">
    <property type="nucleotide sequence ID" value="NZ_BMJM01000001.1"/>
</dbReference>
<dbReference type="InterPro" id="IPR004843">
    <property type="entry name" value="Calcineurin-like_PHP"/>
</dbReference>
<dbReference type="PANTHER" id="PTHR31302:SF0">
    <property type="entry name" value="TRANSMEMBRANE PROTEIN WITH METALLOPHOSPHOESTERASE DOMAIN"/>
    <property type="match status" value="1"/>
</dbReference>
<keyword evidence="3" id="KW-1185">Reference proteome</keyword>
<proteinExistence type="predicted"/>
<dbReference type="PANTHER" id="PTHR31302">
    <property type="entry name" value="TRANSMEMBRANE PROTEIN WITH METALLOPHOSPHOESTERASE DOMAIN-RELATED"/>
    <property type="match status" value="1"/>
</dbReference>
<evidence type="ECO:0000313" key="2">
    <source>
        <dbReference type="EMBL" id="GGE01276.1"/>
    </source>
</evidence>
<dbReference type="Pfam" id="PF00149">
    <property type="entry name" value="Metallophos"/>
    <property type="match status" value="1"/>
</dbReference>
<sequence length="272" mass="29684">MRKTLLAFFLLPVGLALFGLWGAWQTPRVVRYVVPIVGLSAPLKIVQLSDTHANFYTMPPRRLRTIVAQANALKPDVIVLSGDYSDGHIVTWPSLTLEQALEPLADLRAPLGVFAVLGNHDQPYWTRRVMARDSVKLLVGAAVDVGPVALVGARSRAMPPDPACNLRSAVDSAPDDKPLIVLVHEPDYFETMPKRVQLMIAGHTHGGQIVLPLLGTRRIGPFYDTHLRGLFREHGQTLVVSSGLSTSVLPVRIGVRPEIVEILLVPAAMGEK</sequence>
<evidence type="ECO:0000259" key="1">
    <source>
        <dbReference type="Pfam" id="PF00149"/>
    </source>
</evidence>
<reference evidence="2" key="1">
    <citation type="journal article" date="2014" name="Int. J. Syst. Evol. Microbiol.">
        <title>Complete genome sequence of Corynebacterium casei LMG S-19264T (=DSM 44701T), isolated from a smear-ripened cheese.</title>
        <authorList>
            <consortium name="US DOE Joint Genome Institute (JGI-PGF)"/>
            <person name="Walter F."/>
            <person name="Albersmeier A."/>
            <person name="Kalinowski J."/>
            <person name="Ruckert C."/>
        </authorList>
    </citation>
    <scope>NUCLEOTIDE SEQUENCE</scope>
    <source>
        <strain evidence="2">CGMCC 1.15519</strain>
    </source>
</reference>
<dbReference type="AlphaFoldDB" id="A0A916ZK83"/>
<dbReference type="GO" id="GO:0016787">
    <property type="term" value="F:hydrolase activity"/>
    <property type="evidence" value="ECO:0007669"/>
    <property type="project" value="InterPro"/>
</dbReference>
<protein>
    <recommendedName>
        <fullName evidence="1">Calcineurin-like phosphoesterase domain-containing protein</fullName>
    </recommendedName>
</protein>